<dbReference type="InterPro" id="IPR002560">
    <property type="entry name" value="Transposase_DDE"/>
</dbReference>
<evidence type="ECO:0000313" key="2">
    <source>
        <dbReference type="EMBL" id="AMV63858.1"/>
    </source>
</evidence>
<dbReference type="Pfam" id="PF01610">
    <property type="entry name" value="DDE_Tnp_ISL3"/>
    <property type="match status" value="1"/>
</dbReference>
<gene>
    <name evidence="2" type="ORF">ADU70_0188</name>
</gene>
<sequence length="117" mass="13523">MELDTDDTISSTYDALQGIMSCLKNHDKDGIVYYLYKNENLSFQMKETLKTFKSNLEIVLNASESKYSNGPIEGINRMIKQIQRTAFGFRNFHHLISRIKLQQTRTKPNTKTELEAA</sequence>
<organism evidence="2 3">
    <name type="scientific">Pediococcus damnosus</name>
    <dbReference type="NCBI Taxonomy" id="51663"/>
    <lineage>
        <taxon>Bacteria</taxon>
        <taxon>Bacillati</taxon>
        <taxon>Bacillota</taxon>
        <taxon>Bacilli</taxon>
        <taxon>Lactobacillales</taxon>
        <taxon>Lactobacillaceae</taxon>
        <taxon>Pediococcus</taxon>
    </lineage>
</organism>
<dbReference type="InterPro" id="IPR047951">
    <property type="entry name" value="Transpos_ISL3"/>
</dbReference>
<dbReference type="PANTHER" id="PTHR33498">
    <property type="entry name" value="TRANSPOSASE FOR INSERTION SEQUENCE ELEMENT IS1557"/>
    <property type="match status" value="1"/>
</dbReference>
<name>A0AAC9FJU1_9LACO</name>
<feature type="domain" description="Transposase IS204/IS1001/IS1096/IS1165 DDE" evidence="1">
    <location>
        <begin position="34"/>
        <end position="99"/>
    </location>
</feature>
<evidence type="ECO:0000259" key="1">
    <source>
        <dbReference type="Pfam" id="PF01610"/>
    </source>
</evidence>
<dbReference type="EMBL" id="CP012278">
    <property type="protein sequence ID" value="AMV63858.1"/>
    <property type="molecule type" value="Genomic_DNA"/>
</dbReference>
<proteinExistence type="predicted"/>
<dbReference type="Proteomes" id="UP000076405">
    <property type="component" value="Plasmid pL21533-3"/>
</dbReference>
<reference evidence="2 3" key="1">
    <citation type="journal article" date="2016" name="PLoS ONE">
        <title>The Identification of Novel Diagnostic Marker Genes for the Detection of Beer Spoiling Pediococcus damnosus Strains Using the BlAst Diagnostic Gene findEr.</title>
        <authorList>
            <person name="Behr J."/>
            <person name="Geissler A.J."/>
            <person name="Schmid J."/>
            <person name="Zehe A."/>
            <person name="Vogel R.F."/>
        </authorList>
    </citation>
    <scope>NUCLEOTIDE SEQUENCE [LARGE SCALE GENOMIC DNA]</scope>
    <source>
        <strain evidence="2 3">TMW 2.1533</strain>
    </source>
</reference>
<geneLocation type="plasmid" evidence="3">
    <name>pl21533-3</name>
</geneLocation>
<keyword evidence="2" id="KW-0614">Plasmid</keyword>
<evidence type="ECO:0000313" key="3">
    <source>
        <dbReference type="Proteomes" id="UP000076405"/>
    </source>
</evidence>
<accession>A0AAC9FJU1</accession>
<dbReference type="PANTHER" id="PTHR33498:SF1">
    <property type="entry name" value="TRANSPOSASE FOR INSERTION SEQUENCE ELEMENT IS1557"/>
    <property type="match status" value="1"/>
</dbReference>
<protein>
    <submittedName>
        <fullName evidence="2">Mobile element protein</fullName>
    </submittedName>
</protein>
<dbReference type="AlphaFoldDB" id="A0AAC9FJU1"/>